<protein>
    <recommendedName>
        <fullName evidence="4">Cell wall cysteine-rich protein</fullName>
    </recommendedName>
</protein>
<dbReference type="PANTHER" id="PTHR37157">
    <property type="entry name" value="PRION-LIKE-(Q/N-RICH) DOMAIN-BEARING PROTEIN 25"/>
    <property type="match status" value="1"/>
</dbReference>
<feature type="region of interest" description="Disordered" evidence="1">
    <location>
        <begin position="770"/>
        <end position="815"/>
    </location>
</feature>
<name>A0AA40E2Z9_9PEZI</name>
<sequence>MGEDLVLGAAAGALAPSGLYTLKHEFGAIKFNTNFPIRSLGLNDIQAVRNPRGNEHDMVCCPPGTVFNGESCVFLASKICPNGFTLDPVTKSVCISTTPPCPPGLNLEDGLCVSAEPPRCLDAKATFNTATFECESAMDPLCDGQLELKGPDCVSPNPPYCPPGFEHRRKKCISTTKPTCGSDPDLVVDKNSEGIPICVSIHAPKCPDDATPLDGKCVRVSPPSCPDGYRSEGGSCIRIQGPCPEGTILTEFTDERSPVCRTEKTPVCDLGELKDGQCVSKEVPCSPGYAFDEATGSCTRSEPLSCGEGKKAFFTSPPVAEEARAFCCPDVPGMTLDGTKNQCSIPATVDGCPEGTAPDEDDESLCVHEPSQEDCPVGRLDAKTGSCKETTGSTCTIGKPTAKGECVIGVPKCLIPGAVYWASAGYCVHKEKPGCPEGSMKVGKECISLTHTATCPTGTKLGADGKYCEYDAPPQCPEKAKYDPARRLCVFETKPECGQNTGNLDGSDCVSPAPPGCLDPETSFDSATGSCVGRKRPACPDGFHILPGGTTCISEAGPVCPGAGQRLVGGKCISDADPECPAESTWILKLKACVNNKGPCAEGTPDANGNCVTTDPPTCKTPGTRFVPLVGCVSDDVPKCDVAHTHLNEETGECEADSGPACASGLELRGDLCVSPQPPRCPPNTEPKDGRCVAGAKPVCPGDGQLSFNPERRVCVGRDPLCPDGSALDKDKAKCITSSSRTCFMLLSCPDVEDDTVPALPGTGQFAAVPITGTAPGEAGTGGSGETAADDLTDRESDDDGDDYHAGYNEAYAGY</sequence>
<evidence type="ECO:0008006" key="4">
    <source>
        <dbReference type="Google" id="ProtNLM"/>
    </source>
</evidence>
<comment type="caution">
    <text evidence="2">The sequence shown here is derived from an EMBL/GenBank/DDBJ whole genome shotgun (WGS) entry which is preliminary data.</text>
</comment>
<dbReference type="Proteomes" id="UP001172102">
    <property type="component" value="Unassembled WGS sequence"/>
</dbReference>
<dbReference type="EMBL" id="JAUKUA010000002">
    <property type="protein sequence ID" value="KAK0726109.1"/>
    <property type="molecule type" value="Genomic_DNA"/>
</dbReference>
<proteinExistence type="predicted"/>
<accession>A0AA40E2Z9</accession>
<organism evidence="2 3">
    <name type="scientific">Lasiosphaeris hirsuta</name>
    <dbReference type="NCBI Taxonomy" id="260670"/>
    <lineage>
        <taxon>Eukaryota</taxon>
        <taxon>Fungi</taxon>
        <taxon>Dikarya</taxon>
        <taxon>Ascomycota</taxon>
        <taxon>Pezizomycotina</taxon>
        <taxon>Sordariomycetes</taxon>
        <taxon>Sordariomycetidae</taxon>
        <taxon>Sordariales</taxon>
        <taxon>Lasiosphaeriaceae</taxon>
        <taxon>Lasiosphaeris</taxon>
    </lineage>
</organism>
<evidence type="ECO:0000256" key="1">
    <source>
        <dbReference type="SAM" id="MobiDB-lite"/>
    </source>
</evidence>
<evidence type="ECO:0000313" key="2">
    <source>
        <dbReference type="EMBL" id="KAK0726109.1"/>
    </source>
</evidence>
<feature type="compositionally biased region" description="Acidic residues" evidence="1">
    <location>
        <begin position="788"/>
        <end position="802"/>
    </location>
</feature>
<dbReference type="AlphaFoldDB" id="A0AA40E2Z9"/>
<reference evidence="2" key="1">
    <citation type="submission" date="2023-06" db="EMBL/GenBank/DDBJ databases">
        <title>Genome-scale phylogeny and comparative genomics of the fungal order Sordariales.</title>
        <authorList>
            <consortium name="Lawrence Berkeley National Laboratory"/>
            <person name="Hensen N."/>
            <person name="Bonometti L."/>
            <person name="Westerberg I."/>
            <person name="Brannstrom I.O."/>
            <person name="Guillou S."/>
            <person name="Cros-Aarteil S."/>
            <person name="Calhoun S."/>
            <person name="Haridas S."/>
            <person name="Kuo A."/>
            <person name="Mondo S."/>
            <person name="Pangilinan J."/>
            <person name="Riley R."/>
            <person name="Labutti K."/>
            <person name="Andreopoulos B."/>
            <person name="Lipzen A."/>
            <person name="Chen C."/>
            <person name="Yanf M."/>
            <person name="Daum C."/>
            <person name="Ng V."/>
            <person name="Clum A."/>
            <person name="Steindorff A."/>
            <person name="Ohm R."/>
            <person name="Martin F."/>
            <person name="Silar P."/>
            <person name="Natvig D."/>
            <person name="Lalanne C."/>
            <person name="Gautier V."/>
            <person name="Ament-Velasquez S.L."/>
            <person name="Kruys A."/>
            <person name="Hutchinson M.I."/>
            <person name="Powell A.J."/>
            <person name="Barry K."/>
            <person name="Miller A.N."/>
            <person name="Grigoriev I.V."/>
            <person name="Debuchy R."/>
            <person name="Gladieux P."/>
            <person name="Thoren M.H."/>
            <person name="Johannesson H."/>
        </authorList>
    </citation>
    <scope>NUCLEOTIDE SEQUENCE</scope>
    <source>
        <strain evidence="2">SMH4607-1</strain>
    </source>
</reference>
<dbReference type="PANTHER" id="PTHR37157:SF4">
    <property type="entry name" value="EB DOMAIN-CONTAINING PROTEIN"/>
    <property type="match status" value="1"/>
</dbReference>
<evidence type="ECO:0000313" key="3">
    <source>
        <dbReference type="Proteomes" id="UP001172102"/>
    </source>
</evidence>
<gene>
    <name evidence="2" type="ORF">B0H67DRAFT_572345</name>
</gene>
<keyword evidence="3" id="KW-1185">Reference proteome</keyword>